<gene>
    <name evidence="2" type="ORF">GCM10007898_12290</name>
</gene>
<dbReference type="SMART" id="SM00923">
    <property type="entry name" value="MbtH"/>
    <property type="match status" value="1"/>
</dbReference>
<comment type="caution">
    <text evidence="2">The sequence shown here is derived from an EMBL/GenBank/DDBJ whole genome shotgun (WGS) entry which is preliminary data.</text>
</comment>
<dbReference type="Gene3D" id="3.90.820.10">
    <property type="entry name" value="Structural Genomics, Unknown Function 30-nov-00 1gh9 Mol_id"/>
    <property type="match status" value="1"/>
</dbReference>
<name>A0ABQ5X9T7_9GAMM</name>
<dbReference type="Pfam" id="PF03621">
    <property type="entry name" value="MbtH"/>
    <property type="match status" value="1"/>
</dbReference>
<feature type="domain" description="MbtH-like" evidence="1">
    <location>
        <begin position="3"/>
        <end position="53"/>
    </location>
</feature>
<keyword evidence="3" id="KW-1185">Reference proteome</keyword>
<dbReference type="PANTHER" id="PTHR38444:SF1">
    <property type="entry name" value="ENTEROBACTIN BIOSYNTHESIS PROTEIN YBDZ"/>
    <property type="match status" value="1"/>
</dbReference>
<dbReference type="SUPFAM" id="SSF160582">
    <property type="entry name" value="MbtH-like"/>
    <property type="match status" value="1"/>
</dbReference>
<dbReference type="InterPro" id="IPR038020">
    <property type="entry name" value="MbtH-like_sf"/>
</dbReference>
<organism evidence="2 3">
    <name type="scientific">Dyella flagellata</name>
    <dbReference type="NCBI Taxonomy" id="1867833"/>
    <lineage>
        <taxon>Bacteria</taxon>
        <taxon>Pseudomonadati</taxon>
        <taxon>Pseudomonadota</taxon>
        <taxon>Gammaproteobacteria</taxon>
        <taxon>Lysobacterales</taxon>
        <taxon>Rhodanobacteraceae</taxon>
        <taxon>Dyella</taxon>
    </lineage>
</organism>
<dbReference type="PANTHER" id="PTHR38444">
    <property type="entry name" value="ENTEROBACTIN BIOSYNTHESIS PROTEIN YBDZ"/>
    <property type="match status" value="1"/>
</dbReference>
<dbReference type="InterPro" id="IPR005153">
    <property type="entry name" value="MbtH-like_dom"/>
</dbReference>
<dbReference type="InterPro" id="IPR037407">
    <property type="entry name" value="MLP_fam"/>
</dbReference>
<reference evidence="3" key="1">
    <citation type="journal article" date="2019" name="Int. J. Syst. Evol. Microbiol.">
        <title>The Global Catalogue of Microorganisms (GCM) 10K type strain sequencing project: providing services to taxonomists for standard genome sequencing and annotation.</title>
        <authorList>
            <consortium name="The Broad Institute Genomics Platform"/>
            <consortium name="The Broad Institute Genome Sequencing Center for Infectious Disease"/>
            <person name="Wu L."/>
            <person name="Ma J."/>
        </authorList>
    </citation>
    <scope>NUCLEOTIDE SEQUENCE [LARGE SCALE GENOMIC DNA]</scope>
    <source>
        <strain evidence="3">NBRC 111981</strain>
    </source>
</reference>
<accession>A0ABQ5X9T7</accession>
<evidence type="ECO:0000313" key="3">
    <source>
        <dbReference type="Proteomes" id="UP001156627"/>
    </source>
</evidence>
<protein>
    <submittedName>
        <fullName evidence="2">Protein mbtH</fullName>
    </submittedName>
</protein>
<proteinExistence type="predicted"/>
<dbReference type="Proteomes" id="UP001156627">
    <property type="component" value="Unassembled WGS sequence"/>
</dbReference>
<sequence>MTNPFEDKDGIFIVLINDEGQYSLWPNFCQVPEGWSVKFGPDRKEACSEYIENNWLDMRPTSLIREMESASHSG</sequence>
<evidence type="ECO:0000259" key="1">
    <source>
        <dbReference type="SMART" id="SM00923"/>
    </source>
</evidence>
<evidence type="ECO:0000313" key="2">
    <source>
        <dbReference type="EMBL" id="GLQ87662.1"/>
    </source>
</evidence>
<dbReference type="EMBL" id="BSOA01000010">
    <property type="protein sequence ID" value="GLQ87662.1"/>
    <property type="molecule type" value="Genomic_DNA"/>
</dbReference>